<dbReference type="Ensembl" id="ENSRNOT00000138384.1">
    <property type="protein sequence ID" value="ENSRNOP00000101122.1"/>
    <property type="gene ID" value="ENSRNOG00000015844.6"/>
</dbReference>
<evidence type="ECO:0000256" key="5">
    <source>
        <dbReference type="ARBA" id="ARBA00022664"/>
    </source>
</evidence>
<reference evidence="12" key="1">
    <citation type="submission" date="2024-01" db="EMBL/GenBank/DDBJ databases">
        <title>GRCr8: a new rat reference genome assembly contstructed from accurate long reads and long range scaffolding.</title>
        <authorList>
            <person name="Doris P.A."/>
            <person name="Kalbfleisch T."/>
            <person name="Li K."/>
            <person name="Howe K."/>
            <person name="Wood J."/>
        </authorList>
    </citation>
    <scope>NUCLEOTIDE SEQUENCE [LARGE SCALE GENOMIC DNA]</scope>
    <source>
        <strain evidence="12">Brown Norway</strain>
    </source>
</reference>
<evidence type="ECO:0000313" key="13">
    <source>
        <dbReference type="Proteomes" id="UP000002494"/>
    </source>
</evidence>
<dbReference type="Gene3D" id="2.30.30.100">
    <property type="match status" value="1"/>
</dbReference>
<dbReference type="RGD" id="1593018">
    <property type="gene designation" value="Snrpd2"/>
</dbReference>
<evidence type="ECO:0000256" key="8">
    <source>
        <dbReference type="ARBA" id="ARBA00023274"/>
    </source>
</evidence>
<name>A0ABK0LAP5_RAT</name>
<dbReference type="InterPro" id="IPR047575">
    <property type="entry name" value="Sm"/>
</dbReference>
<evidence type="ECO:0000256" key="2">
    <source>
        <dbReference type="ARBA" id="ARBA00004514"/>
    </source>
</evidence>
<evidence type="ECO:0000256" key="3">
    <source>
        <dbReference type="ARBA" id="ARBA00008146"/>
    </source>
</evidence>
<dbReference type="CDD" id="cd01720">
    <property type="entry name" value="Sm_D2"/>
    <property type="match status" value="1"/>
</dbReference>
<evidence type="ECO:0000313" key="12">
    <source>
        <dbReference type="Ensembl" id="ENSRNOP00000101122.1"/>
    </source>
</evidence>
<dbReference type="GeneTree" id="ENSGT00390000017608"/>
<evidence type="ECO:0000256" key="4">
    <source>
        <dbReference type="ARBA" id="ARBA00022490"/>
    </source>
</evidence>
<proteinExistence type="evidence at protein level"/>
<feature type="domain" description="Sm" evidence="11">
    <location>
        <begin position="29"/>
        <end position="115"/>
    </location>
</feature>
<reference evidence="12" key="3">
    <citation type="submission" date="2025-09" db="UniProtKB">
        <authorList>
            <consortium name="Ensembl"/>
        </authorList>
    </citation>
    <scope>IDENTIFICATION</scope>
    <source>
        <strain evidence="12">Brown Norway</strain>
    </source>
</reference>
<sequence>MSLLNKPKSEMTPEELQKREEEEFNTGPLSVLTQSVKNNTQVLINCRNNKKLLGRVKAFDRHCNMVLENVKEMWTEVPKSGKGKKKSKPVNKDRYISKMFLRGDSVIVVLRNPLIAGGPVTMRLHPQPSLGGGKIWLPPLTTGSSCLAASSHHLQLQVLLLISHSLAQAEPPTPQSLLTFDCSPFVLTVSFDPSPGTPQQILPTSLWPPFWSSHLHSSHWAPNSLPLVPRTESHGNSPGDTAAKICVGLERWSCVHFIYIKADKHSVPEIFCPLAYANTVCMWYPSVHTGKAIVHVKVKIKSSVSLR</sequence>
<evidence type="ECO:0000256" key="10">
    <source>
        <dbReference type="SAM" id="MobiDB-lite"/>
    </source>
</evidence>
<evidence type="ECO:0000256" key="1">
    <source>
        <dbReference type="ARBA" id="ARBA00004123"/>
    </source>
</evidence>
<evidence type="ECO:0007829" key="14">
    <source>
        <dbReference type="PeptideAtlas" id="A0ABK0LAP5"/>
    </source>
</evidence>
<dbReference type="SMART" id="SM00651">
    <property type="entry name" value="Sm"/>
    <property type="match status" value="1"/>
</dbReference>
<feature type="compositionally biased region" description="Basic and acidic residues" evidence="10">
    <location>
        <begin position="7"/>
        <end position="21"/>
    </location>
</feature>
<keyword evidence="13" id="KW-1185">Reference proteome</keyword>
<keyword evidence="14" id="KW-1267">Proteomics identification</keyword>
<keyword evidence="8" id="KW-0687">Ribonucleoprotein</keyword>
<evidence type="ECO:0000256" key="7">
    <source>
        <dbReference type="ARBA" id="ARBA00023242"/>
    </source>
</evidence>
<accession>A0ABK0LAP5</accession>
<keyword evidence="7" id="KW-0539">Nucleus</keyword>
<dbReference type="SUPFAM" id="SSF50182">
    <property type="entry name" value="Sm-like ribonucleoproteins"/>
    <property type="match status" value="1"/>
</dbReference>
<dbReference type="InterPro" id="IPR027248">
    <property type="entry name" value="Sm_D2"/>
</dbReference>
<organism evidence="12 13">
    <name type="scientific">Rattus norvegicus</name>
    <name type="common">Rat</name>
    <dbReference type="NCBI Taxonomy" id="10116"/>
    <lineage>
        <taxon>Eukaryota</taxon>
        <taxon>Metazoa</taxon>
        <taxon>Chordata</taxon>
        <taxon>Craniata</taxon>
        <taxon>Vertebrata</taxon>
        <taxon>Euteleostomi</taxon>
        <taxon>Mammalia</taxon>
        <taxon>Eutheria</taxon>
        <taxon>Euarchontoglires</taxon>
        <taxon>Glires</taxon>
        <taxon>Rodentia</taxon>
        <taxon>Myomorpha</taxon>
        <taxon>Muroidea</taxon>
        <taxon>Muridae</taxon>
        <taxon>Murinae</taxon>
        <taxon>Rattus</taxon>
    </lineage>
</organism>
<dbReference type="Pfam" id="PF01423">
    <property type="entry name" value="LSM"/>
    <property type="match status" value="1"/>
</dbReference>
<comment type="subcellular location">
    <subcellularLocation>
        <location evidence="2">Cytoplasm</location>
        <location evidence="2">Cytosol</location>
    </subcellularLocation>
    <subcellularLocation>
        <location evidence="1">Nucleus</location>
    </subcellularLocation>
</comment>
<evidence type="ECO:0000256" key="9">
    <source>
        <dbReference type="ARBA" id="ARBA00033125"/>
    </source>
</evidence>
<protein>
    <recommendedName>
        <fullName evidence="9">snRNP core protein D2</fullName>
    </recommendedName>
</protein>
<gene>
    <name evidence="12" type="primary">Snrpd2</name>
</gene>
<evidence type="ECO:0000256" key="6">
    <source>
        <dbReference type="ARBA" id="ARBA00023187"/>
    </source>
</evidence>
<keyword evidence="4" id="KW-0963">Cytoplasm</keyword>
<evidence type="ECO:0000259" key="11">
    <source>
        <dbReference type="PROSITE" id="PS52002"/>
    </source>
</evidence>
<dbReference type="InterPro" id="IPR001163">
    <property type="entry name" value="Sm_dom_euk/arc"/>
</dbReference>
<dbReference type="InterPro" id="IPR010920">
    <property type="entry name" value="LSM_dom_sf"/>
</dbReference>
<keyword evidence="5" id="KW-0507">mRNA processing</keyword>
<dbReference type="PROSITE" id="PS52002">
    <property type="entry name" value="SM"/>
    <property type="match status" value="1"/>
</dbReference>
<dbReference type="PANTHER" id="PTHR12777">
    <property type="entry name" value="SMALL NUCLEAR RIBONUCLEOPROTEIN SM D2"/>
    <property type="match status" value="1"/>
</dbReference>
<reference evidence="12" key="2">
    <citation type="submission" date="2025-08" db="UniProtKB">
        <authorList>
            <consortium name="Ensembl"/>
        </authorList>
    </citation>
    <scope>IDENTIFICATION</scope>
    <source>
        <strain evidence="12">Brown Norway</strain>
    </source>
</reference>
<keyword evidence="6" id="KW-0508">mRNA splicing</keyword>
<comment type="similarity">
    <text evidence="3">Belongs to the snRNP core protein family.</text>
</comment>
<dbReference type="Proteomes" id="UP000002494">
    <property type="component" value="Chromosome 1"/>
</dbReference>
<feature type="region of interest" description="Disordered" evidence="10">
    <location>
        <begin position="1"/>
        <end position="27"/>
    </location>
</feature>